<keyword evidence="12" id="KW-0645">Protease</keyword>
<evidence type="ECO:0000313" key="12">
    <source>
        <dbReference type="EMBL" id="THV37857.1"/>
    </source>
</evidence>
<feature type="chain" id="PRO_5020399948" evidence="10">
    <location>
        <begin position="24"/>
        <end position="439"/>
    </location>
</feature>
<dbReference type="GO" id="GO:0006508">
    <property type="term" value="P:proteolysis"/>
    <property type="evidence" value="ECO:0007669"/>
    <property type="project" value="InterPro"/>
</dbReference>
<name>A0A4S8Q167_9HYPH</name>
<dbReference type="EMBL" id="STGU01000002">
    <property type="protein sequence ID" value="THV37857.1"/>
    <property type="molecule type" value="Genomic_DNA"/>
</dbReference>
<evidence type="ECO:0000256" key="1">
    <source>
        <dbReference type="ARBA" id="ARBA00007164"/>
    </source>
</evidence>
<dbReference type="GO" id="GO:0042834">
    <property type="term" value="F:peptidoglycan binding"/>
    <property type="evidence" value="ECO:0007669"/>
    <property type="project" value="InterPro"/>
</dbReference>
<keyword evidence="6" id="KW-0961">Cell wall biogenesis/degradation</keyword>
<evidence type="ECO:0000259" key="11">
    <source>
        <dbReference type="PROSITE" id="PS51724"/>
    </source>
</evidence>
<dbReference type="PROSITE" id="PS51724">
    <property type="entry name" value="SPOR"/>
    <property type="match status" value="1"/>
</dbReference>
<accession>A0A4S8Q167</accession>
<evidence type="ECO:0000256" key="5">
    <source>
        <dbReference type="ARBA" id="ARBA00022984"/>
    </source>
</evidence>
<dbReference type="InterPro" id="IPR001967">
    <property type="entry name" value="Peptidase_S11_N"/>
</dbReference>
<dbReference type="GO" id="GO:0009252">
    <property type="term" value="P:peptidoglycan biosynthetic process"/>
    <property type="evidence" value="ECO:0007669"/>
    <property type="project" value="UniProtKB-KW"/>
</dbReference>
<feature type="signal peptide" evidence="10">
    <location>
        <begin position="1"/>
        <end position="23"/>
    </location>
</feature>
<keyword evidence="12" id="KW-0121">Carboxypeptidase</keyword>
<dbReference type="InterPro" id="IPR018044">
    <property type="entry name" value="Peptidase_S11"/>
</dbReference>
<dbReference type="RefSeq" id="WP_136538372.1">
    <property type="nucleotide sequence ID" value="NZ_STGU01000002.1"/>
</dbReference>
<feature type="active site" description="Acyl-ester intermediate" evidence="7">
    <location>
        <position position="51"/>
    </location>
</feature>
<evidence type="ECO:0000256" key="4">
    <source>
        <dbReference type="ARBA" id="ARBA00022960"/>
    </source>
</evidence>
<evidence type="ECO:0000256" key="2">
    <source>
        <dbReference type="ARBA" id="ARBA00022729"/>
    </source>
</evidence>
<dbReference type="Proteomes" id="UP000307378">
    <property type="component" value="Unassembled WGS sequence"/>
</dbReference>
<feature type="active site" description="Proton acceptor" evidence="7">
    <location>
        <position position="54"/>
    </location>
</feature>
<comment type="similarity">
    <text evidence="1 9">Belongs to the peptidase S11 family.</text>
</comment>
<dbReference type="GO" id="GO:0009002">
    <property type="term" value="F:serine-type D-Ala-D-Ala carboxypeptidase activity"/>
    <property type="evidence" value="ECO:0007669"/>
    <property type="project" value="InterPro"/>
</dbReference>
<reference evidence="12 13" key="1">
    <citation type="submission" date="2019-04" db="EMBL/GenBank/DDBJ databases">
        <title>genome sequence of strain W3.</title>
        <authorList>
            <person name="Gao J."/>
            <person name="Sun J."/>
        </authorList>
    </citation>
    <scope>NUCLEOTIDE SEQUENCE [LARGE SCALE GENOMIC DNA]</scope>
    <source>
        <strain evidence="12 13">W3</strain>
    </source>
</reference>
<dbReference type="InterPro" id="IPR036680">
    <property type="entry name" value="SPOR-like_sf"/>
</dbReference>
<dbReference type="SUPFAM" id="SSF56601">
    <property type="entry name" value="beta-lactamase/transpeptidase-like"/>
    <property type="match status" value="1"/>
</dbReference>
<keyword evidence="4" id="KW-0133">Cell shape</keyword>
<gene>
    <name evidence="12" type="ORF">FAA86_03340</name>
</gene>
<dbReference type="PANTHER" id="PTHR21581:SF6">
    <property type="entry name" value="TRAFFICKING PROTEIN PARTICLE COMPLEX SUBUNIT 12"/>
    <property type="match status" value="1"/>
</dbReference>
<comment type="caution">
    <text evidence="12">The sequence shown here is derived from an EMBL/GenBank/DDBJ whole genome shotgun (WGS) entry which is preliminary data.</text>
</comment>
<evidence type="ECO:0000256" key="3">
    <source>
        <dbReference type="ARBA" id="ARBA00022801"/>
    </source>
</evidence>
<dbReference type="AlphaFoldDB" id="A0A4S8Q167"/>
<keyword evidence="3" id="KW-0378">Hydrolase</keyword>
<dbReference type="InterPro" id="IPR012338">
    <property type="entry name" value="Beta-lactam/transpept-like"/>
</dbReference>
<keyword evidence="5" id="KW-0573">Peptidoglycan synthesis</keyword>
<proteinExistence type="inferred from homology"/>
<protein>
    <submittedName>
        <fullName evidence="12">D-alanyl-D-alanine carboxypeptidase</fullName>
    </submittedName>
</protein>
<dbReference type="Gene3D" id="3.30.70.1070">
    <property type="entry name" value="Sporulation related repeat"/>
    <property type="match status" value="1"/>
</dbReference>
<evidence type="ECO:0000256" key="10">
    <source>
        <dbReference type="SAM" id="SignalP"/>
    </source>
</evidence>
<dbReference type="Gene3D" id="3.40.710.10">
    <property type="entry name" value="DD-peptidase/beta-lactamase superfamily"/>
    <property type="match status" value="1"/>
</dbReference>
<dbReference type="PANTHER" id="PTHR21581">
    <property type="entry name" value="D-ALANYL-D-ALANINE CARBOXYPEPTIDASE"/>
    <property type="match status" value="1"/>
</dbReference>
<feature type="active site" evidence="7">
    <location>
        <position position="111"/>
    </location>
</feature>
<dbReference type="SUPFAM" id="SSF110997">
    <property type="entry name" value="Sporulation related repeat"/>
    <property type="match status" value="1"/>
</dbReference>
<dbReference type="GO" id="GO:0008360">
    <property type="term" value="P:regulation of cell shape"/>
    <property type="evidence" value="ECO:0007669"/>
    <property type="project" value="UniProtKB-KW"/>
</dbReference>
<evidence type="ECO:0000256" key="7">
    <source>
        <dbReference type="PIRSR" id="PIRSR618044-1"/>
    </source>
</evidence>
<dbReference type="GO" id="GO:0071555">
    <property type="term" value="P:cell wall organization"/>
    <property type="evidence" value="ECO:0007669"/>
    <property type="project" value="UniProtKB-KW"/>
</dbReference>
<dbReference type="InterPro" id="IPR007730">
    <property type="entry name" value="SPOR-like_dom"/>
</dbReference>
<keyword evidence="2 10" id="KW-0732">Signal</keyword>
<evidence type="ECO:0000256" key="8">
    <source>
        <dbReference type="PIRSR" id="PIRSR618044-2"/>
    </source>
</evidence>
<dbReference type="Pfam" id="PF05036">
    <property type="entry name" value="SPOR"/>
    <property type="match status" value="1"/>
</dbReference>
<evidence type="ECO:0000313" key="13">
    <source>
        <dbReference type="Proteomes" id="UP000307378"/>
    </source>
</evidence>
<evidence type="ECO:0000256" key="9">
    <source>
        <dbReference type="RuleBase" id="RU004016"/>
    </source>
</evidence>
<dbReference type="Pfam" id="PF00768">
    <property type="entry name" value="Peptidase_S11"/>
    <property type="match status" value="1"/>
</dbReference>
<organism evidence="12 13">
    <name type="scientific">Rhizobium rosettiformans W3</name>
    <dbReference type="NCBI Taxonomy" id="538378"/>
    <lineage>
        <taxon>Bacteria</taxon>
        <taxon>Pseudomonadati</taxon>
        <taxon>Pseudomonadota</taxon>
        <taxon>Alphaproteobacteria</taxon>
        <taxon>Hyphomicrobiales</taxon>
        <taxon>Rhizobiaceae</taxon>
        <taxon>Rhizobium/Agrobacterium group</taxon>
        <taxon>Rhizobium</taxon>
    </lineage>
</organism>
<dbReference type="PRINTS" id="PR00725">
    <property type="entry name" value="DADACBPTASE1"/>
</dbReference>
<feature type="domain" description="SPOR" evidence="11">
    <location>
        <begin position="353"/>
        <end position="439"/>
    </location>
</feature>
<feature type="binding site" evidence="8">
    <location>
        <position position="213"/>
    </location>
    <ligand>
        <name>substrate</name>
    </ligand>
</feature>
<sequence length="439" mass="46888">MSKLLIAFSFCVAILSLSSAAHAGSAQLLLDARTGEVLASENPDALNHPASLTKMMSVYMVFDAIKAGKLSWDSPVPFSKHAASRPPTKLFVKAGDSITVREAVLAMIVKSANDAAAAVGEKLGGSEEGFAALMTRKARSLGMMNTTFFNASGLPHDQQFTTARDMSTLGVALMRDFPKEYELFATKSFKFRGKTISGHNNLMYRYKGMDGIKTGYTNASGFNLVSAVEKDGRRVIGVVMGGRTAASRDKIMERLIDANIKKASTGSQLLVSRSTGVQMDIARLGDEVPVPASRQSALAAVQSLAGVTGVSAPETASAYAPSAGTPVPAELVPTPASRFAPVDPQHTANTLPASTERKWQIQIAAATSAQAAMDLLSQARQKVGGPLQDLDTYTEMVTRNGITFYRARFTGFDNKEEARTACDKLVRQRYDCVLMPARG</sequence>
<evidence type="ECO:0000256" key="6">
    <source>
        <dbReference type="ARBA" id="ARBA00023316"/>
    </source>
</evidence>